<dbReference type="RefSeq" id="WP_345144133.1">
    <property type="nucleotide sequence ID" value="NZ_BAABAT010000085.1"/>
</dbReference>
<comment type="caution">
    <text evidence="2">The sequence shown here is derived from an EMBL/GenBank/DDBJ whole genome shotgun (WGS) entry which is preliminary data.</text>
</comment>
<dbReference type="InterPro" id="IPR050148">
    <property type="entry name" value="Terpene_synthase-like"/>
</dbReference>
<dbReference type="EMBL" id="BAABAT010000085">
    <property type="protein sequence ID" value="GAA4263936.1"/>
    <property type="molecule type" value="Genomic_DNA"/>
</dbReference>
<dbReference type="PANTHER" id="PTHR31739:SF25">
    <property type="entry name" value="(E,E)-GERANYLLINALOOL SYNTHASE"/>
    <property type="match status" value="1"/>
</dbReference>
<proteinExistence type="predicted"/>
<evidence type="ECO:0000313" key="2">
    <source>
        <dbReference type="EMBL" id="GAA4263936.1"/>
    </source>
</evidence>
<dbReference type="Proteomes" id="UP001500620">
    <property type="component" value="Unassembled WGS sequence"/>
</dbReference>
<dbReference type="SUPFAM" id="SSF48239">
    <property type="entry name" value="Terpenoid cyclases/Protein prenyltransferases"/>
    <property type="match status" value="1"/>
</dbReference>
<dbReference type="Gene3D" id="1.50.10.160">
    <property type="match status" value="1"/>
</dbReference>
<dbReference type="PANTHER" id="PTHR31739">
    <property type="entry name" value="ENT-COPALYL DIPHOSPHATE SYNTHASE, CHLOROPLASTIC"/>
    <property type="match status" value="1"/>
</dbReference>
<evidence type="ECO:0000259" key="1">
    <source>
        <dbReference type="Pfam" id="PF13243"/>
    </source>
</evidence>
<organism evidence="2 3">
    <name type="scientific">Dactylosporangium darangshiense</name>
    <dbReference type="NCBI Taxonomy" id="579108"/>
    <lineage>
        <taxon>Bacteria</taxon>
        <taxon>Bacillati</taxon>
        <taxon>Actinomycetota</taxon>
        <taxon>Actinomycetes</taxon>
        <taxon>Micromonosporales</taxon>
        <taxon>Micromonosporaceae</taxon>
        <taxon>Dactylosporangium</taxon>
    </lineage>
</organism>
<reference evidence="3" key="1">
    <citation type="journal article" date="2019" name="Int. J. Syst. Evol. Microbiol.">
        <title>The Global Catalogue of Microorganisms (GCM) 10K type strain sequencing project: providing services to taxonomists for standard genome sequencing and annotation.</title>
        <authorList>
            <consortium name="The Broad Institute Genomics Platform"/>
            <consortium name="The Broad Institute Genome Sequencing Center for Infectious Disease"/>
            <person name="Wu L."/>
            <person name="Ma J."/>
        </authorList>
    </citation>
    <scope>NUCLEOTIDE SEQUENCE [LARGE SCALE GENOMIC DNA]</scope>
    <source>
        <strain evidence="3">JCM 17441</strain>
    </source>
</reference>
<keyword evidence="3" id="KW-1185">Reference proteome</keyword>
<dbReference type="InterPro" id="IPR032696">
    <property type="entry name" value="SQ_cyclase_C"/>
</dbReference>
<accession>A0ABP8DVQ0</accession>
<name>A0ABP8DVQ0_9ACTN</name>
<gene>
    <name evidence="2" type="ORF">GCM10022255_112990</name>
</gene>
<evidence type="ECO:0000313" key="3">
    <source>
        <dbReference type="Proteomes" id="UP001500620"/>
    </source>
</evidence>
<feature type="domain" description="Squalene cyclase C-terminal" evidence="1">
    <location>
        <begin position="357"/>
        <end position="460"/>
    </location>
</feature>
<protein>
    <recommendedName>
        <fullName evidence="1">Squalene cyclase C-terminal domain-containing protein</fullName>
    </recommendedName>
</protein>
<sequence length="528" mass="55150">MTVDNDVAEPARLLPGPRRGLADEARDLLAGLAREPWGQSSPSVYETARLVSLAPWLPAHVGRLSFLLATQRADGAWGPPDGYALVPTLSATEALLATAKTSGDQADLRAAAGRGVLALFNLLHGPGAPPIPDTPAADLIVPALVERINEHLDAHGNDHAVRRLPLPDGMAAGRLAAIRARFASGAAVPQKLLHALEVLGEAARDVGDVRPVPPGTVGASPAATAAWLGGRFSAPGPGGAADDARAYLDTVARRHGGPVPCATPITAFERAWVLGGLARAGVPLDPLPTLVESLTADNGPSGTPAGPGLPADADTTSVALFALAELGYPADPAVLWAYDTGEHFCTWPGEDGFSVTTNAHVLDAFGHHALTADRSAPRYAAALHRLSGWLCAQQDDDGAWLDRWHSSPYYATACCVLALARFGRGRAVAPAIARAVDRVVAAQRPDGSWGRWSGTVEETAYALHVLLAPGAPARPDADPAARRGQEYLISAVGRQPDPPLWHDKDLYAPAAIIRAGVLSAHQLIRRRK</sequence>
<dbReference type="Gene3D" id="1.50.10.20">
    <property type="match status" value="1"/>
</dbReference>
<dbReference type="InterPro" id="IPR008930">
    <property type="entry name" value="Terpenoid_cyclase/PrenylTrfase"/>
</dbReference>
<dbReference type="Pfam" id="PF13243">
    <property type="entry name" value="SQHop_cyclase_C"/>
    <property type="match status" value="1"/>
</dbReference>